<dbReference type="Proteomes" id="UP000255460">
    <property type="component" value="Unassembled WGS sequence"/>
</dbReference>
<dbReference type="Pfam" id="PF00496">
    <property type="entry name" value="SBP_bac_5"/>
    <property type="match status" value="1"/>
</dbReference>
<evidence type="ECO:0000313" key="4">
    <source>
        <dbReference type="Proteomes" id="UP000255460"/>
    </source>
</evidence>
<evidence type="ECO:0000256" key="1">
    <source>
        <dbReference type="SAM" id="MobiDB-lite"/>
    </source>
</evidence>
<dbReference type="AlphaFoldDB" id="A0A376KQU7"/>
<dbReference type="InterPro" id="IPR000914">
    <property type="entry name" value="SBP_5_dom"/>
</dbReference>
<reference evidence="3 4" key="1">
    <citation type="submission" date="2018-06" db="EMBL/GenBank/DDBJ databases">
        <authorList>
            <consortium name="Pathogen Informatics"/>
            <person name="Doyle S."/>
        </authorList>
    </citation>
    <scope>NUCLEOTIDE SEQUENCE [LARGE SCALE GENOMIC DNA]</scope>
    <source>
        <strain evidence="3 4">NCTC10418</strain>
    </source>
</reference>
<evidence type="ECO:0000259" key="2">
    <source>
        <dbReference type="Pfam" id="PF00496"/>
    </source>
</evidence>
<evidence type="ECO:0000313" key="3">
    <source>
        <dbReference type="EMBL" id="STE85075.1"/>
    </source>
</evidence>
<gene>
    <name evidence="3" type="ORF">NCTC10418_02667</name>
</gene>
<organism evidence="3 4">
    <name type="scientific">Escherichia coli</name>
    <dbReference type="NCBI Taxonomy" id="562"/>
    <lineage>
        <taxon>Bacteria</taxon>
        <taxon>Pseudomonadati</taxon>
        <taxon>Pseudomonadota</taxon>
        <taxon>Gammaproteobacteria</taxon>
        <taxon>Enterobacterales</taxon>
        <taxon>Enterobacteriaceae</taxon>
        <taxon>Escherichia</taxon>
    </lineage>
</organism>
<name>A0A376KQU7_ECOLX</name>
<dbReference type="EMBL" id="UFZQ01000001">
    <property type="protein sequence ID" value="STE85075.1"/>
    <property type="molecule type" value="Genomic_DNA"/>
</dbReference>
<feature type="region of interest" description="Disordered" evidence="1">
    <location>
        <begin position="90"/>
        <end position="127"/>
    </location>
</feature>
<feature type="domain" description="Solute-binding protein family 5" evidence="2">
    <location>
        <begin position="19"/>
        <end position="70"/>
    </location>
</feature>
<dbReference type="SUPFAM" id="SSF53850">
    <property type="entry name" value="Periplasmic binding protein-like II"/>
    <property type="match status" value="1"/>
</dbReference>
<accession>A0A376KQU7</accession>
<sequence>MSKRTNQPRIRAGWRLISNGPVFSDRRVREAITLAFDFEWMNKALFYNAWSRTNSYFQNTEYAARNYPDAAELVLLAPMKKDLPPEVFTQIYQPPVSKGDGYDRDNLLKSRQTSQRSGLGAEGSATR</sequence>
<proteinExistence type="predicted"/>
<protein>
    <submittedName>
        <fullName evidence="3">ABC transporter substrate-binding protein</fullName>
    </submittedName>
</protein>
<dbReference type="Gene3D" id="3.10.105.10">
    <property type="entry name" value="Dipeptide-binding Protein, Domain 3"/>
    <property type="match status" value="1"/>
</dbReference>